<dbReference type="PANTHER" id="PTHR12011">
    <property type="entry name" value="ADHESION G-PROTEIN COUPLED RECEPTOR"/>
    <property type="match status" value="1"/>
</dbReference>
<feature type="transmembrane region" description="Helical" evidence="13">
    <location>
        <begin position="385"/>
        <end position="409"/>
    </location>
</feature>
<feature type="transmembrane region" description="Helical" evidence="13">
    <location>
        <begin position="272"/>
        <end position="295"/>
    </location>
</feature>
<evidence type="ECO:0000256" key="6">
    <source>
        <dbReference type="ARBA" id="ARBA00022729"/>
    </source>
</evidence>
<protein>
    <submittedName>
        <fullName evidence="16">Uncharacterized protein</fullName>
    </submittedName>
</protein>
<proteinExistence type="inferred from homology"/>
<dbReference type="Gene3D" id="1.20.1070.10">
    <property type="entry name" value="Rhodopsin 7-helix transmembrane proteins"/>
    <property type="match status" value="2"/>
</dbReference>
<name>A0A8T2KTE3_ASTMX</name>
<accession>A0A8T2KTE3</accession>
<comment type="similarity">
    <text evidence="2">Belongs to the G-protein coupled receptor 2 family. Adhesion G-protein coupled receptor (ADGR) subfamily.</text>
</comment>
<feature type="transmembrane region" description="Helical" evidence="13">
    <location>
        <begin position="467"/>
        <end position="487"/>
    </location>
</feature>
<evidence type="ECO:0000259" key="15">
    <source>
        <dbReference type="PROSITE" id="PS50261"/>
    </source>
</evidence>
<feature type="transmembrane region" description="Helical" evidence="13">
    <location>
        <begin position="1494"/>
        <end position="1515"/>
    </location>
</feature>
<keyword evidence="11" id="KW-1015">Disulfide bond</keyword>
<feature type="transmembrane region" description="Helical" evidence="13">
    <location>
        <begin position="421"/>
        <end position="447"/>
    </location>
</feature>
<keyword evidence="12" id="KW-0325">Glycoprotein</keyword>
<feature type="transmembrane region" description="Helical" evidence="13">
    <location>
        <begin position="1412"/>
        <end position="1432"/>
    </location>
</feature>
<gene>
    <name evidence="16" type="ORF">AMEX_G24599</name>
</gene>
<evidence type="ECO:0000313" key="17">
    <source>
        <dbReference type="Proteomes" id="UP000752171"/>
    </source>
</evidence>
<organism evidence="16 17">
    <name type="scientific">Astyanax mexicanus</name>
    <name type="common">Blind cave fish</name>
    <name type="synonym">Astyanax fasciatus mexicanus</name>
    <dbReference type="NCBI Taxonomy" id="7994"/>
    <lineage>
        <taxon>Eukaryota</taxon>
        <taxon>Metazoa</taxon>
        <taxon>Chordata</taxon>
        <taxon>Craniata</taxon>
        <taxon>Vertebrata</taxon>
        <taxon>Euteleostomi</taxon>
        <taxon>Actinopterygii</taxon>
        <taxon>Neopterygii</taxon>
        <taxon>Teleostei</taxon>
        <taxon>Ostariophysi</taxon>
        <taxon>Characiformes</taxon>
        <taxon>Characoidei</taxon>
        <taxon>Acestrorhamphidae</taxon>
        <taxon>Acestrorhamphinae</taxon>
        <taxon>Astyanax</taxon>
    </lineage>
</organism>
<keyword evidence="9 13" id="KW-1133">Transmembrane helix</keyword>
<dbReference type="GO" id="GO:0004930">
    <property type="term" value="F:G protein-coupled receptor activity"/>
    <property type="evidence" value="ECO:0007669"/>
    <property type="project" value="InterPro"/>
</dbReference>
<dbReference type="PRINTS" id="PR00249">
    <property type="entry name" value="GPCRSECRETIN"/>
</dbReference>
<dbReference type="SMART" id="SM00303">
    <property type="entry name" value="GPS"/>
    <property type="match status" value="2"/>
</dbReference>
<dbReference type="InterPro" id="IPR046338">
    <property type="entry name" value="GAIN_dom_sf"/>
</dbReference>
<feature type="transmembrane region" description="Helical" evidence="13">
    <location>
        <begin position="1334"/>
        <end position="1354"/>
    </location>
</feature>
<dbReference type="GO" id="GO:0007166">
    <property type="term" value="P:cell surface receptor signaling pathway"/>
    <property type="evidence" value="ECO:0007669"/>
    <property type="project" value="InterPro"/>
</dbReference>
<dbReference type="Pfam" id="PF01825">
    <property type="entry name" value="GPS"/>
    <property type="match status" value="2"/>
</dbReference>
<dbReference type="SUPFAM" id="SSF81321">
    <property type="entry name" value="Family A G protein-coupled receptor-like"/>
    <property type="match status" value="1"/>
</dbReference>
<dbReference type="FunFam" id="1.20.1070.10:FF:000054">
    <property type="entry name" value="Adhesion G protein-coupled receptor E3"/>
    <property type="match status" value="2"/>
</dbReference>
<dbReference type="InterPro" id="IPR000832">
    <property type="entry name" value="GPCR_2_secretin-like"/>
</dbReference>
<comment type="subcellular location">
    <subcellularLocation>
        <location evidence="1">Cell membrane</location>
        <topology evidence="1">Multi-pass membrane protein</topology>
    </subcellularLocation>
</comment>
<evidence type="ECO:0000256" key="9">
    <source>
        <dbReference type="ARBA" id="ARBA00022989"/>
    </source>
</evidence>
<feature type="transmembrane region" description="Helical" evidence="13">
    <location>
        <begin position="1299"/>
        <end position="1322"/>
    </location>
</feature>
<dbReference type="InterPro" id="IPR000203">
    <property type="entry name" value="GPS"/>
</dbReference>
<evidence type="ECO:0000259" key="14">
    <source>
        <dbReference type="PROSITE" id="PS50221"/>
    </source>
</evidence>
<feature type="transmembrane region" description="Helical" evidence="13">
    <location>
        <begin position="307"/>
        <end position="327"/>
    </location>
</feature>
<evidence type="ECO:0000256" key="11">
    <source>
        <dbReference type="ARBA" id="ARBA00023157"/>
    </source>
</evidence>
<evidence type="ECO:0000256" key="5">
    <source>
        <dbReference type="ARBA" id="ARBA00022692"/>
    </source>
</evidence>
<dbReference type="InterPro" id="IPR057244">
    <property type="entry name" value="GAIN_B"/>
</dbReference>
<evidence type="ECO:0000256" key="1">
    <source>
        <dbReference type="ARBA" id="ARBA00004651"/>
    </source>
</evidence>
<dbReference type="PANTHER" id="PTHR12011:SF469">
    <property type="entry name" value="ADHESION G PROTEIN-COUPLED RECEPTOR E1-RELATED"/>
    <property type="match status" value="1"/>
</dbReference>
<keyword evidence="7" id="KW-0677">Repeat</keyword>
<evidence type="ECO:0000256" key="12">
    <source>
        <dbReference type="ARBA" id="ARBA00023180"/>
    </source>
</evidence>
<evidence type="ECO:0000256" key="13">
    <source>
        <dbReference type="SAM" id="Phobius"/>
    </source>
</evidence>
<dbReference type="Pfam" id="PF23283">
    <property type="entry name" value="D8C_UMOD"/>
    <property type="match status" value="3"/>
</dbReference>
<dbReference type="PROSITE" id="PS50261">
    <property type="entry name" value="G_PROTEIN_RECEP_F2_4"/>
    <property type="match status" value="2"/>
</dbReference>
<comment type="caution">
    <text evidence="16">The sequence shown here is derived from an EMBL/GenBank/DDBJ whole genome shotgun (WGS) entry which is preliminary data.</text>
</comment>
<keyword evidence="6" id="KW-0732">Signal</keyword>
<reference evidence="16 17" key="1">
    <citation type="submission" date="2021-07" db="EMBL/GenBank/DDBJ databases">
        <authorList>
            <person name="Imarazene B."/>
            <person name="Zahm M."/>
            <person name="Klopp C."/>
            <person name="Cabau C."/>
            <person name="Beille S."/>
            <person name="Jouanno E."/>
            <person name="Castinel A."/>
            <person name="Lluch J."/>
            <person name="Gil L."/>
            <person name="Kuchtly C."/>
            <person name="Lopez Roques C."/>
            <person name="Donnadieu C."/>
            <person name="Parrinello H."/>
            <person name="Journot L."/>
            <person name="Du K."/>
            <person name="Schartl M."/>
            <person name="Retaux S."/>
            <person name="Guiguen Y."/>
        </authorList>
    </citation>
    <scope>NUCLEOTIDE SEQUENCE [LARGE SCALE GENOMIC DNA]</scope>
    <source>
        <strain evidence="16">Pach_M1</strain>
        <tissue evidence="16">Testis</tissue>
    </source>
</reference>
<keyword evidence="3" id="KW-1003">Cell membrane</keyword>
<feature type="domain" description="GAIN-B" evidence="14">
    <location>
        <begin position="1128"/>
        <end position="1290"/>
    </location>
</feature>
<evidence type="ECO:0000313" key="16">
    <source>
        <dbReference type="EMBL" id="KAG9262758.1"/>
    </source>
</evidence>
<feature type="transmembrane region" description="Helical" evidence="13">
    <location>
        <begin position="1521"/>
        <end position="1543"/>
    </location>
</feature>
<sequence>MCNSLTEVPPNITMSEGCQANFTSQCGADLFDQIENITAQVLNQTDVEKYLGMVLNAQEQLLKVETGNPEKLVSFGNAVLNKTEKLVSTLVTPTKTSYSLNISLNGLELQVFAVGPEASMKEIPQLSVNSTQMEIDLIQISENNKGSAAVAFMSYSNMENMLKPSFFNTTDNDTVKTMMSTVVSATLPKTSDTRLTKPVNFTMKHIEETDPNGTLSCVYWKNTEWVVAGCYLVQTNSTHTVCSCVHLSTFALIMQTKPLAETGFQSDFHLDLLNTVLVSVGLVFLSLTLLTFAICRRHLRMNNTPRINLCISLLLAHLIFLLTQSYLNYIQPLEMLCAVLAGVLHFLFLSAFVWMLIEAVLLFISVKNLTKIRSKQKEVLGWKCLIIIGYVIPLVVVGVSVGLFPGGYGSKQCWIKMDRDFIWSFVGPVCVILAVNVIIFIGIILTLRSALAGLNSDHSHIKQTKILVFKILVQSAILGCPWILGFFTDRSPVLEMVFLFLNSQQGTFIFLVYCVLNQEVREQYRKWTTSLTGDPCYNYTALDQPWRATRAVGSFSCDNYFTGNGWYRLLYYGMNIQMPESCIKNYWCGTSYPFWLNGSHPEIAEGIVTRQACGSYLTCCEQNVSIQVKACPGKYYVYEFVNPNICNGAYCADLKTISPVITPMKMNRTNAPDVNSITPVNNSMKVNSTTAPGDRYSTEDMAHPLLGVTRMLKFLWHHFWLPQIEREGTAEVVLDQDVRIHGIPVDIVSDHGEHFIRQFWGGILSPIGVRGQAILKSFTPVQRPDREATGDPCFSYTTLDQPWRATNGSQMSICDDNFNWNGWYRLLYNGMNIRMPESCINYNRCGTFATFWLNGSHPQISDGIITRQAYVNSITPITDPVKVNSTAAPASSDPCYNYTALDQPWRATTADGSYVADKYFSWNGWYRLMYYGMNIWMPEICTTYNKCGTSVTFWLNGSHPQISDGIISRQACGSWTRGCCEYSESIRVKACSENYYVYEFVSPDVKASQGYAAYCADVNSITPITEPMKVDSTTAAEVPPNITVSEGCQVNFTSQCAEDLFNQIQNISAQVLRLQDVTTYLGMVLNTQEQLLKLEAANPEKLVSYGNAVLNTTEKLVSTLVTPTETSYNLSISLKGLDLQVFAVGPNASMNKIPQLSLGSTQMEIDLIQISKNNNGSAAVAFMSYSNMNSMLKPSFFNTTDNDTVKTMMSTVVSATLPKTSDTRLTKPVNFTMKHIVETDPIDTLSCVYWKNTEWVVDGCYLVQTNSTHTVCSCVHLSTFALIMQTKPSAETSDSLLDLLNTVLVSVGLVFLSLTLLTFAVCRRHLRMNNTPRINLCISLLLAHLIFLLTQKFIHYIQPLQMLCAVLAGVLHFFFLSAFVWMLIEAVLLFISVKNLTKIRSKQKEVLSWKCLVIIGYIIPLVVVGVSVGLFPGGYGSEQCWLKMERGFNYSFLAPVCVILSVNVIIFVVILFMMRSALAALNSSHSQINQTKILVFKMLVQSAILGCPWILGLFINGSPVLEMVFIFLNSQQGTFIFLVYCVLNQEVRQQYRKWASSCCVCKK</sequence>
<dbReference type="EMBL" id="JAICCE010000021">
    <property type="protein sequence ID" value="KAG9262758.1"/>
    <property type="molecule type" value="Genomic_DNA"/>
</dbReference>
<keyword evidence="10 13" id="KW-0472">Membrane</keyword>
<dbReference type="InterPro" id="IPR017981">
    <property type="entry name" value="GPCR_2-like_7TM"/>
</dbReference>
<feature type="transmembrane region" description="Helical" evidence="13">
    <location>
        <begin position="339"/>
        <end position="364"/>
    </location>
</feature>
<dbReference type="Gene3D" id="2.60.220.50">
    <property type="match status" value="2"/>
</dbReference>
<evidence type="ECO:0000256" key="7">
    <source>
        <dbReference type="ARBA" id="ARBA00022737"/>
    </source>
</evidence>
<evidence type="ECO:0000256" key="3">
    <source>
        <dbReference type="ARBA" id="ARBA00022475"/>
    </source>
</evidence>
<feature type="transmembrane region" description="Helical" evidence="13">
    <location>
        <begin position="1452"/>
        <end position="1473"/>
    </location>
</feature>
<keyword evidence="4" id="KW-0245">EGF-like domain</keyword>
<feature type="domain" description="G-protein coupled receptors family 2 profile 2" evidence="15">
    <location>
        <begin position="1297"/>
        <end position="1544"/>
    </location>
</feature>
<evidence type="ECO:0000256" key="4">
    <source>
        <dbReference type="ARBA" id="ARBA00022536"/>
    </source>
</evidence>
<evidence type="ECO:0000256" key="8">
    <source>
        <dbReference type="ARBA" id="ARBA00022837"/>
    </source>
</evidence>
<feature type="transmembrane region" description="Helical" evidence="13">
    <location>
        <begin position="1360"/>
        <end position="1391"/>
    </location>
</feature>
<dbReference type="Proteomes" id="UP000752171">
    <property type="component" value="Unassembled WGS sequence"/>
</dbReference>
<feature type="domain" description="G-protein coupled receptors family 2 profile 2" evidence="15">
    <location>
        <begin position="270"/>
        <end position="517"/>
    </location>
</feature>
<dbReference type="Pfam" id="PF00002">
    <property type="entry name" value="7tm_2"/>
    <property type="match status" value="2"/>
</dbReference>
<evidence type="ECO:0000256" key="2">
    <source>
        <dbReference type="ARBA" id="ARBA00007343"/>
    </source>
</evidence>
<keyword evidence="8" id="KW-0106">Calcium</keyword>
<evidence type="ECO:0000256" key="10">
    <source>
        <dbReference type="ARBA" id="ARBA00023136"/>
    </source>
</evidence>
<keyword evidence="5 13" id="KW-0812">Transmembrane</keyword>
<dbReference type="InterPro" id="IPR057774">
    <property type="entry name" value="D8C_UMOD/GP2/OIT3-like"/>
</dbReference>
<dbReference type="GO" id="GO:0005886">
    <property type="term" value="C:plasma membrane"/>
    <property type="evidence" value="ECO:0007669"/>
    <property type="project" value="UniProtKB-SubCell"/>
</dbReference>
<feature type="domain" description="GAIN-B" evidence="14">
    <location>
        <begin position="98"/>
        <end position="260"/>
    </location>
</feature>
<dbReference type="PROSITE" id="PS50221">
    <property type="entry name" value="GAIN_B"/>
    <property type="match status" value="2"/>
</dbReference>
<dbReference type="GO" id="GO:0007189">
    <property type="term" value="P:adenylate cyclase-activating G protein-coupled receptor signaling pathway"/>
    <property type="evidence" value="ECO:0007669"/>
    <property type="project" value="TreeGrafter"/>
</dbReference>